<keyword evidence="1" id="KW-0548">Nucleotidyltransferase</keyword>
<comment type="catalytic activity">
    <reaction evidence="1">
        <text>RNA(n) + a ribonucleoside 5'-triphosphate = RNA(n+1) + diphosphate</text>
        <dbReference type="Rhea" id="RHEA:21248"/>
        <dbReference type="Rhea" id="RHEA-COMP:14527"/>
        <dbReference type="Rhea" id="RHEA-COMP:17342"/>
        <dbReference type="ChEBI" id="CHEBI:33019"/>
        <dbReference type="ChEBI" id="CHEBI:61557"/>
        <dbReference type="ChEBI" id="CHEBI:140395"/>
        <dbReference type="EC" id="2.7.7.48"/>
    </reaction>
</comment>
<dbReference type="Proteomes" id="UP001203297">
    <property type="component" value="Unassembled WGS sequence"/>
</dbReference>
<dbReference type="PANTHER" id="PTHR23079:SF55">
    <property type="entry name" value="RNA-DIRECTED RNA POLYMERASE"/>
    <property type="match status" value="1"/>
</dbReference>
<comment type="caution">
    <text evidence="4">The sequence shown here is derived from an EMBL/GenBank/DDBJ whole genome shotgun (WGS) entry which is preliminary data.</text>
</comment>
<accession>A0AAD4MAE3</accession>
<dbReference type="EC" id="2.7.7.48" evidence="1"/>
<organism evidence="4 5">
    <name type="scientific">Multifurca ochricompacta</name>
    <dbReference type="NCBI Taxonomy" id="376703"/>
    <lineage>
        <taxon>Eukaryota</taxon>
        <taxon>Fungi</taxon>
        <taxon>Dikarya</taxon>
        <taxon>Basidiomycota</taxon>
        <taxon>Agaricomycotina</taxon>
        <taxon>Agaricomycetes</taxon>
        <taxon>Russulales</taxon>
        <taxon>Russulaceae</taxon>
        <taxon>Multifurca</taxon>
    </lineage>
</organism>
<dbReference type="PANTHER" id="PTHR23079">
    <property type="entry name" value="RNA-DEPENDENT RNA POLYMERASE"/>
    <property type="match status" value="1"/>
</dbReference>
<keyword evidence="1" id="KW-0808">Transferase</keyword>
<keyword evidence="1" id="KW-0694">RNA-binding</keyword>
<dbReference type="Pfam" id="PF05183">
    <property type="entry name" value="RdRP"/>
    <property type="match status" value="2"/>
</dbReference>
<comment type="similarity">
    <text evidence="1">Belongs to the RdRP family.</text>
</comment>
<evidence type="ECO:0000259" key="2">
    <source>
        <dbReference type="Pfam" id="PF05183"/>
    </source>
</evidence>
<gene>
    <name evidence="4" type="ORF">B0F90DRAFT_1665604</name>
</gene>
<evidence type="ECO:0000313" key="4">
    <source>
        <dbReference type="EMBL" id="KAI0306234.1"/>
    </source>
</evidence>
<name>A0AAD4MAE3_9AGAM</name>
<reference evidence="4" key="1">
    <citation type="journal article" date="2022" name="New Phytol.">
        <title>Evolutionary transition to the ectomycorrhizal habit in the genomes of a hyperdiverse lineage of mushroom-forming fungi.</title>
        <authorList>
            <person name="Looney B."/>
            <person name="Miyauchi S."/>
            <person name="Morin E."/>
            <person name="Drula E."/>
            <person name="Courty P.E."/>
            <person name="Kohler A."/>
            <person name="Kuo A."/>
            <person name="LaButti K."/>
            <person name="Pangilinan J."/>
            <person name="Lipzen A."/>
            <person name="Riley R."/>
            <person name="Andreopoulos W."/>
            <person name="He G."/>
            <person name="Johnson J."/>
            <person name="Nolan M."/>
            <person name="Tritt A."/>
            <person name="Barry K.W."/>
            <person name="Grigoriev I.V."/>
            <person name="Nagy L.G."/>
            <person name="Hibbett D."/>
            <person name="Henrissat B."/>
            <person name="Matheny P.B."/>
            <person name="Labbe J."/>
            <person name="Martin F.M."/>
        </authorList>
    </citation>
    <scope>NUCLEOTIDE SEQUENCE</scope>
    <source>
        <strain evidence="4">BPL690</strain>
    </source>
</reference>
<feature type="domain" description="RdRP-like PH" evidence="3">
    <location>
        <begin position="178"/>
        <end position="270"/>
    </location>
</feature>
<evidence type="ECO:0000256" key="1">
    <source>
        <dbReference type="RuleBase" id="RU363098"/>
    </source>
</evidence>
<evidence type="ECO:0000313" key="5">
    <source>
        <dbReference type="Proteomes" id="UP001203297"/>
    </source>
</evidence>
<feature type="domain" description="RDRP core" evidence="2">
    <location>
        <begin position="405"/>
        <end position="852"/>
    </location>
</feature>
<dbReference type="GO" id="GO:0003723">
    <property type="term" value="F:RNA binding"/>
    <property type="evidence" value="ECO:0007669"/>
    <property type="project" value="UniProtKB-KW"/>
</dbReference>
<feature type="domain" description="RDRP core" evidence="2">
    <location>
        <begin position="869"/>
        <end position="975"/>
    </location>
</feature>
<evidence type="ECO:0000259" key="3">
    <source>
        <dbReference type="Pfam" id="PF25358"/>
    </source>
</evidence>
<dbReference type="AlphaFoldDB" id="A0AAD4MAE3"/>
<keyword evidence="5" id="KW-1185">Reference proteome</keyword>
<dbReference type="InterPro" id="IPR007855">
    <property type="entry name" value="RDRP"/>
</dbReference>
<dbReference type="GO" id="GO:0030422">
    <property type="term" value="P:siRNA processing"/>
    <property type="evidence" value="ECO:0007669"/>
    <property type="project" value="TreeGrafter"/>
</dbReference>
<dbReference type="EMBL" id="WTXG01000003">
    <property type="protein sequence ID" value="KAI0306234.1"/>
    <property type="molecule type" value="Genomic_DNA"/>
</dbReference>
<dbReference type="InterPro" id="IPR057596">
    <property type="entry name" value="RDRP_core"/>
</dbReference>
<keyword evidence="1" id="KW-0696">RNA-directed RNA polymerase</keyword>
<protein>
    <recommendedName>
        <fullName evidence="1">RNA-dependent RNA polymerase</fullName>
        <ecNumber evidence="1">2.7.7.48</ecNumber>
    </recommendedName>
</protein>
<dbReference type="GO" id="GO:0003968">
    <property type="term" value="F:RNA-directed RNA polymerase activity"/>
    <property type="evidence" value="ECO:0007669"/>
    <property type="project" value="UniProtKB-KW"/>
</dbReference>
<sequence>MEINLRGIDFKADLYDIYEAVEAVLHGPKKPNFEVVPGVSFAGRIHDGTAILRVPVRLGKQLLRWFWDAPNRNVISLNHRSLRLFDAHSKVPLEVKQKLEKVPYINPRKEKLRKEIEDEARQFGVWYTHPDTPPNQGRTFSVEHECEFLSQSAAYINLVYERSLICIDIGQRETEETNNLILVKFSSIHKLGIGFDASKQPFIIFDLYTPPSFEQESYNNRMPEGIQRNGRHKTRDRISALDNSHARIAEYAHHLRVILANHKDLLKFEEICQVVQCQPLPTRVHRVDAYAMRFFRQEFVDTISCWIRGMDWRVAFQIEAYLRCGLPTTFDLLVNLQEPIEGVIRDYGSEASELLRRFSVALQKRNSDETPSACLARVRAENRKIESLRPPKGTFGAITRDPTLAERFVRVEFRDEDHLPYRWDGNVDGTWILQQRVGKILRDGFELSGRRFEFLAYSASSLREHTVWFVAPFHDPVEGIVNAESIRASLGDFSELVRTPSKYAARIAQAFTATDPSVIISRDQWEEQEDLGPHTDGVGTISPDLADMIWDERCRTSGNLKESRVKPSAYQFRFLGYKGVVVVDSRLKGIRMRLRKSQRKFLVHNVTEAGFEIARSFDYPNPVHLNKFAALVISSTHARINLWLDHRRPIVMALEDRGVKKSVFIDLQNAAKAHIYLASDSLKIFAGLLKSHGLGSKFNLTFILEQLIKHGLEFKGHPDNEAIRSAFLGRLVRNSINHSLRDLKFKARIPVPQSYQLVGVADEGQAYINEGVDPSKVFTLKEGFIYVCVQEAADKEPEYFKGTCLISRSPVIHPGDGTYSSSIQRVYAVGKPPDDKICFFRGLKNVVVLPAVAEYPPGEVWTLNNGRGDATVQDICDFFVEYIHSDVMGLLADRHITIADQSKDGVFDKRCMKLVPLCSKAVDYAKNGMPVDLRNNLPRTLIKFKPDWHRPEVTGARDLDYYVSDRALGFLFREIDLHDPNEPLEGFPVASPGTIVAPLEDPISRILAPLVHSILGHGMLMTVTAEAEKGELAAKAEGLHARYVQEIRYTCMTHTLVEAPDVCLTEEEVVLGTILANCTRPRWRLNRMHRLKLHSEMLVRDIRADIISPEEGCDTLPQQMGKSWLCKGLRSAWDTWVWTRHNQGKEFIESFSLIALEVILDCLQRLAGWRKGGNKPMAGPIGTDPTIK</sequence>
<dbReference type="Pfam" id="PF25358">
    <property type="entry name" value="PH_fung_RdRP"/>
    <property type="match status" value="1"/>
</dbReference>
<proteinExistence type="inferred from homology"/>
<dbReference type="GO" id="GO:0031380">
    <property type="term" value="C:nuclear RNA-directed RNA polymerase complex"/>
    <property type="evidence" value="ECO:0007669"/>
    <property type="project" value="TreeGrafter"/>
</dbReference>
<dbReference type="InterPro" id="IPR057503">
    <property type="entry name" value="PH_RdRP"/>
</dbReference>